<name>A0A6A6WHU7_9PEZI</name>
<evidence type="ECO:0000256" key="3">
    <source>
        <dbReference type="ARBA" id="ARBA00022448"/>
    </source>
</evidence>
<feature type="transmembrane region" description="Helical" evidence="8">
    <location>
        <begin position="218"/>
        <end position="237"/>
    </location>
</feature>
<keyword evidence="10" id="KW-1185">Reference proteome</keyword>
<keyword evidence="6 8" id="KW-0472">Membrane</keyword>
<feature type="transmembrane region" description="Helical" evidence="8">
    <location>
        <begin position="414"/>
        <end position="436"/>
    </location>
</feature>
<evidence type="ECO:0000313" key="10">
    <source>
        <dbReference type="Proteomes" id="UP000799437"/>
    </source>
</evidence>
<proteinExistence type="inferred from homology"/>
<dbReference type="PANTHER" id="PTHR11654">
    <property type="entry name" value="OLIGOPEPTIDE TRANSPORTER-RELATED"/>
    <property type="match status" value="1"/>
</dbReference>
<protein>
    <submittedName>
        <fullName evidence="9">PTR2-domain-containing protein</fullName>
    </submittedName>
</protein>
<keyword evidence="4 8" id="KW-0812">Transmembrane</keyword>
<feature type="transmembrane region" description="Helical" evidence="8">
    <location>
        <begin position="341"/>
        <end position="358"/>
    </location>
</feature>
<feature type="transmembrane region" description="Helical" evidence="8">
    <location>
        <begin position="528"/>
        <end position="549"/>
    </location>
</feature>
<keyword evidence="3" id="KW-0813">Transport</keyword>
<dbReference type="RefSeq" id="XP_033604834.1">
    <property type="nucleotide sequence ID" value="XM_033741643.1"/>
</dbReference>
<feature type="transmembrane region" description="Helical" evidence="8">
    <location>
        <begin position="157"/>
        <end position="176"/>
    </location>
</feature>
<dbReference type="Pfam" id="PF00854">
    <property type="entry name" value="PTR2"/>
    <property type="match status" value="1"/>
</dbReference>
<feature type="transmembrane region" description="Helical" evidence="8">
    <location>
        <begin position="501"/>
        <end position="522"/>
    </location>
</feature>
<gene>
    <name evidence="9" type="ORF">EJ05DRAFT_434219</name>
</gene>
<comment type="similarity">
    <text evidence="2">Belongs to the major facilitator superfamily. Proton-dependent oligopeptide transporter (POT/PTR) (TC 2.A.17) family.</text>
</comment>
<dbReference type="GeneID" id="54482697"/>
<feature type="region of interest" description="Disordered" evidence="7">
    <location>
        <begin position="570"/>
        <end position="589"/>
    </location>
</feature>
<evidence type="ECO:0000313" key="9">
    <source>
        <dbReference type="EMBL" id="KAF2762383.1"/>
    </source>
</evidence>
<feature type="transmembrane region" description="Helical" evidence="8">
    <location>
        <begin position="470"/>
        <end position="489"/>
    </location>
</feature>
<evidence type="ECO:0000256" key="5">
    <source>
        <dbReference type="ARBA" id="ARBA00022989"/>
    </source>
</evidence>
<keyword evidence="5 8" id="KW-1133">Transmembrane helix</keyword>
<reference evidence="9" key="1">
    <citation type="journal article" date="2020" name="Stud. Mycol.">
        <title>101 Dothideomycetes genomes: a test case for predicting lifestyles and emergence of pathogens.</title>
        <authorList>
            <person name="Haridas S."/>
            <person name="Albert R."/>
            <person name="Binder M."/>
            <person name="Bloem J."/>
            <person name="Labutti K."/>
            <person name="Salamov A."/>
            <person name="Andreopoulos B."/>
            <person name="Baker S."/>
            <person name="Barry K."/>
            <person name="Bills G."/>
            <person name="Bluhm B."/>
            <person name="Cannon C."/>
            <person name="Castanera R."/>
            <person name="Culley D."/>
            <person name="Daum C."/>
            <person name="Ezra D."/>
            <person name="Gonzalez J."/>
            <person name="Henrissat B."/>
            <person name="Kuo A."/>
            <person name="Liang C."/>
            <person name="Lipzen A."/>
            <person name="Lutzoni F."/>
            <person name="Magnuson J."/>
            <person name="Mondo S."/>
            <person name="Nolan M."/>
            <person name="Ohm R."/>
            <person name="Pangilinan J."/>
            <person name="Park H.-J."/>
            <person name="Ramirez L."/>
            <person name="Alfaro M."/>
            <person name="Sun H."/>
            <person name="Tritt A."/>
            <person name="Yoshinaga Y."/>
            <person name="Zwiers L.-H."/>
            <person name="Turgeon B."/>
            <person name="Goodwin S."/>
            <person name="Spatafora J."/>
            <person name="Crous P."/>
            <person name="Grigoriev I."/>
        </authorList>
    </citation>
    <scope>NUCLEOTIDE SEQUENCE</scope>
    <source>
        <strain evidence="9">CBS 121739</strain>
    </source>
</reference>
<dbReference type="GO" id="GO:0071916">
    <property type="term" value="F:dipeptide transmembrane transporter activity"/>
    <property type="evidence" value="ECO:0007669"/>
    <property type="project" value="UniProtKB-ARBA"/>
</dbReference>
<feature type="transmembrane region" description="Helical" evidence="8">
    <location>
        <begin position="131"/>
        <end position="151"/>
    </location>
</feature>
<evidence type="ECO:0000256" key="1">
    <source>
        <dbReference type="ARBA" id="ARBA00004141"/>
    </source>
</evidence>
<dbReference type="Proteomes" id="UP000799437">
    <property type="component" value="Unassembled WGS sequence"/>
</dbReference>
<sequence>MERGSSISDTDDELDLVIPTEEELHTLKRVPGVLPWIAFTVAFVELCERFSYYGTVAIFVNFIQRDRPVIDGVLQVTGADPRPDGRPGAIGAGQRASFGLTTFNRFWAYFMPLFGAYIADTYWGRYKTIHASIVVCFFGHCIIIISAIPKVLDHPQGALGCFAVGLVFFGIGVGGFKSNISPMVAEQLRAPKIHVQTNKSGQRVIVDPALTTQRMFMWFYLFINIGAVTGQVSMVYAERYVGFWLSFFLPTIMLMLCPVVLIAFNKKYHHSPPTGSILGTFFKLISLGFKGKTSINPAVTWRNMRDPAFFEDIKPSRVANKPDWMVFDDAWVDEVARATKACTVFLFFPIFWLAYNQIESNLTSQAATMELHGVPNDLLNNLNPIGIIIMIPILDVLVYPLIRKAGLNFTPLKRMTAGFFLGCAAMIWAAVIQHYIYEKGACGKYMNTCETPDGDALPAPINVWAQTGSYILVGLAEIMASITGLEYAYTKAPVNMRSLVMGFYQMTSALSAALGQAFVALSEDPLLVWNYGAVAIIAFVGGVAFWVLFRKYDQQEDKLNLIKESEYRGTNRPGQVDSSKLDQTADARV</sequence>
<organism evidence="9 10">
    <name type="scientific">Pseudovirgaria hyperparasitica</name>
    <dbReference type="NCBI Taxonomy" id="470096"/>
    <lineage>
        <taxon>Eukaryota</taxon>
        <taxon>Fungi</taxon>
        <taxon>Dikarya</taxon>
        <taxon>Ascomycota</taxon>
        <taxon>Pezizomycotina</taxon>
        <taxon>Dothideomycetes</taxon>
        <taxon>Dothideomycetes incertae sedis</taxon>
        <taxon>Acrospermales</taxon>
        <taxon>Acrospermaceae</taxon>
        <taxon>Pseudovirgaria</taxon>
    </lineage>
</organism>
<comment type="subcellular location">
    <subcellularLocation>
        <location evidence="1">Membrane</location>
        <topology evidence="1">Multi-pass membrane protein</topology>
    </subcellularLocation>
</comment>
<evidence type="ECO:0000256" key="4">
    <source>
        <dbReference type="ARBA" id="ARBA00022692"/>
    </source>
</evidence>
<dbReference type="Gene3D" id="1.20.1250.20">
    <property type="entry name" value="MFS general substrate transporter like domains"/>
    <property type="match status" value="1"/>
</dbReference>
<evidence type="ECO:0000256" key="8">
    <source>
        <dbReference type="SAM" id="Phobius"/>
    </source>
</evidence>
<evidence type="ECO:0000256" key="2">
    <source>
        <dbReference type="ARBA" id="ARBA00005982"/>
    </source>
</evidence>
<dbReference type="InterPro" id="IPR000109">
    <property type="entry name" value="POT_fam"/>
</dbReference>
<dbReference type="EMBL" id="ML996566">
    <property type="protein sequence ID" value="KAF2762383.1"/>
    <property type="molecule type" value="Genomic_DNA"/>
</dbReference>
<feature type="compositionally biased region" description="Basic and acidic residues" evidence="7">
    <location>
        <begin position="579"/>
        <end position="589"/>
    </location>
</feature>
<evidence type="ECO:0000256" key="6">
    <source>
        <dbReference type="ARBA" id="ARBA00023136"/>
    </source>
</evidence>
<feature type="transmembrane region" description="Helical" evidence="8">
    <location>
        <begin position="378"/>
        <end position="402"/>
    </location>
</feature>
<dbReference type="InterPro" id="IPR036259">
    <property type="entry name" value="MFS_trans_sf"/>
</dbReference>
<evidence type="ECO:0000256" key="7">
    <source>
        <dbReference type="SAM" id="MobiDB-lite"/>
    </source>
</evidence>
<dbReference type="GO" id="GO:0005886">
    <property type="term" value="C:plasma membrane"/>
    <property type="evidence" value="ECO:0007669"/>
    <property type="project" value="UniProtKB-ARBA"/>
</dbReference>
<feature type="transmembrane region" description="Helical" evidence="8">
    <location>
        <begin position="243"/>
        <end position="264"/>
    </location>
</feature>
<dbReference type="OrthoDB" id="8904098at2759"/>
<dbReference type="SUPFAM" id="SSF103473">
    <property type="entry name" value="MFS general substrate transporter"/>
    <property type="match status" value="1"/>
</dbReference>
<dbReference type="AlphaFoldDB" id="A0A6A6WHU7"/>
<dbReference type="FunFam" id="1.20.1250.20:FF:000085">
    <property type="entry name" value="MFS peptide transporter Ptr2"/>
    <property type="match status" value="1"/>
</dbReference>
<accession>A0A6A6WHU7</accession>